<comment type="cofactor">
    <cofactor evidence="7">
        <name>Cu cation</name>
        <dbReference type="ChEBI" id="CHEBI:23378"/>
    </cofactor>
    <text evidence="7">Binds 1 copper ion per subunit.</text>
</comment>
<keyword evidence="2 7" id="KW-0479">Metal-binding</keyword>
<dbReference type="Pfam" id="PF00080">
    <property type="entry name" value="Sod_Cu"/>
    <property type="match status" value="1"/>
</dbReference>
<dbReference type="PROSITE" id="PS00087">
    <property type="entry name" value="SOD_CU_ZN_1"/>
    <property type="match status" value="1"/>
</dbReference>
<evidence type="ECO:0000313" key="10">
    <source>
        <dbReference type="Proteomes" id="UP000398389"/>
    </source>
</evidence>
<dbReference type="Gene3D" id="2.60.40.200">
    <property type="entry name" value="Superoxide dismutase, copper/zinc binding domain"/>
    <property type="match status" value="1"/>
</dbReference>
<keyword evidence="5 7" id="KW-0560">Oxidoreductase</keyword>
<sequence length="189" mass="18807">MVTAVAVISGNSTVTGTITFNQASAAEQINIAWNITGSTPNSLRGFHVHAYGDLTNGCASTGSHFNPLNETHGAPSDSVRHFGDLGNIWTDASGASLGSTTDRLLTLFGENSILGRAVVVHTGTDDLGKGGNADSLKTGNAGGRAACGIIGIAPTPSNTGTTTAVTTVTVTVAGTDCATAAEATSTASK</sequence>
<keyword evidence="10" id="KW-1185">Reference proteome</keyword>
<dbReference type="OrthoDB" id="2015551at2759"/>
<evidence type="ECO:0000256" key="3">
    <source>
        <dbReference type="ARBA" id="ARBA00022833"/>
    </source>
</evidence>
<evidence type="ECO:0000256" key="5">
    <source>
        <dbReference type="ARBA" id="ARBA00023002"/>
    </source>
</evidence>
<gene>
    <name evidence="9" type="ORF">SAPINGB_P000910</name>
</gene>
<dbReference type="SUPFAM" id="SSF49329">
    <property type="entry name" value="Cu,Zn superoxide dismutase-like"/>
    <property type="match status" value="1"/>
</dbReference>
<dbReference type="FunFam" id="2.60.40.200:FF:000001">
    <property type="entry name" value="Superoxide dismutase [Cu-Zn]"/>
    <property type="match status" value="1"/>
</dbReference>
<evidence type="ECO:0000256" key="4">
    <source>
        <dbReference type="ARBA" id="ARBA00022862"/>
    </source>
</evidence>
<comment type="catalytic activity">
    <reaction evidence="7">
        <text>2 superoxide + 2 H(+) = H2O2 + O2</text>
        <dbReference type="Rhea" id="RHEA:20696"/>
        <dbReference type="ChEBI" id="CHEBI:15378"/>
        <dbReference type="ChEBI" id="CHEBI:15379"/>
        <dbReference type="ChEBI" id="CHEBI:16240"/>
        <dbReference type="ChEBI" id="CHEBI:18421"/>
        <dbReference type="EC" id="1.15.1.1"/>
    </reaction>
</comment>
<dbReference type="InterPro" id="IPR024134">
    <property type="entry name" value="SOD_Cu/Zn_/chaperone"/>
</dbReference>
<name>A0A5E8B2Y3_9ASCO</name>
<dbReference type="EMBL" id="CABVLU010000001">
    <property type="protein sequence ID" value="VVT45826.1"/>
    <property type="molecule type" value="Genomic_DNA"/>
</dbReference>
<comment type="function">
    <text evidence="7">Destroys radicals which are normally produced within the cells and which are toxic to biological systems.</text>
</comment>
<evidence type="ECO:0000259" key="8">
    <source>
        <dbReference type="Pfam" id="PF00080"/>
    </source>
</evidence>
<feature type="domain" description="Superoxide dismutase copper/zinc binding" evidence="8">
    <location>
        <begin position="14"/>
        <end position="150"/>
    </location>
</feature>
<comment type="similarity">
    <text evidence="1 7">Belongs to the Cu-Zn superoxide dismutase family.</text>
</comment>
<dbReference type="CDD" id="cd00305">
    <property type="entry name" value="Cu-Zn_Superoxide_Dismutase"/>
    <property type="match status" value="1"/>
</dbReference>
<dbReference type="GO" id="GO:0004784">
    <property type="term" value="F:superoxide dismutase activity"/>
    <property type="evidence" value="ECO:0007669"/>
    <property type="project" value="UniProtKB-EC"/>
</dbReference>
<proteinExistence type="inferred from homology"/>
<dbReference type="InterPro" id="IPR001424">
    <property type="entry name" value="SOD_Cu_Zn_dom"/>
</dbReference>
<organism evidence="9 10">
    <name type="scientific">Magnusiomyces paraingens</name>
    <dbReference type="NCBI Taxonomy" id="2606893"/>
    <lineage>
        <taxon>Eukaryota</taxon>
        <taxon>Fungi</taxon>
        <taxon>Dikarya</taxon>
        <taxon>Ascomycota</taxon>
        <taxon>Saccharomycotina</taxon>
        <taxon>Dipodascomycetes</taxon>
        <taxon>Dipodascales</taxon>
        <taxon>Dipodascaceae</taxon>
        <taxon>Magnusiomyces</taxon>
    </lineage>
</organism>
<dbReference type="InterPro" id="IPR036423">
    <property type="entry name" value="SOD-like_Cu/Zn_dom_sf"/>
</dbReference>
<dbReference type="GO" id="GO:0005507">
    <property type="term" value="F:copper ion binding"/>
    <property type="evidence" value="ECO:0007669"/>
    <property type="project" value="InterPro"/>
</dbReference>
<dbReference type="AlphaFoldDB" id="A0A5E8B2Y3"/>
<dbReference type="Proteomes" id="UP000398389">
    <property type="component" value="Unassembled WGS sequence"/>
</dbReference>
<dbReference type="InterPro" id="IPR018152">
    <property type="entry name" value="SOD_Cu/Zn_BS"/>
</dbReference>
<evidence type="ECO:0000256" key="7">
    <source>
        <dbReference type="RuleBase" id="RU000393"/>
    </source>
</evidence>
<keyword evidence="6 7" id="KW-0186">Copper</keyword>
<dbReference type="EC" id="1.15.1.1" evidence="7"/>
<evidence type="ECO:0000256" key="2">
    <source>
        <dbReference type="ARBA" id="ARBA00022723"/>
    </source>
</evidence>
<reference evidence="9 10" key="1">
    <citation type="submission" date="2019-09" db="EMBL/GenBank/DDBJ databases">
        <authorList>
            <person name="Brejova B."/>
        </authorList>
    </citation>
    <scope>NUCLEOTIDE SEQUENCE [LARGE SCALE GENOMIC DNA]</scope>
</reference>
<evidence type="ECO:0000313" key="9">
    <source>
        <dbReference type="EMBL" id="VVT45826.1"/>
    </source>
</evidence>
<evidence type="ECO:0000256" key="6">
    <source>
        <dbReference type="ARBA" id="ARBA00023008"/>
    </source>
</evidence>
<dbReference type="PROSITE" id="PS00332">
    <property type="entry name" value="SOD_CU_ZN_2"/>
    <property type="match status" value="1"/>
</dbReference>
<comment type="cofactor">
    <cofactor evidence="7">
        <name>Zn(2+)</name>
        <dbReference type="ChEBI" id="CHEBI:29105"/>
    </cofactor>
    <text evidence="7">Binds 1 zinc ion per subunit.</text>
</comment>
<keyword evidence="3 7" id="KW-0862">Zinc</keyword>
<keyword evidence="4" id="KW-0049">Antioxidant</keyword>
<dbReference type="RefSeq" id="XP_031851524.1">
    <property type="nucleotide sequence ID" value="XM_031995633.1"/>
</dbReference>
<protein>
    <recommendedName>
        <fullName evidence="7">Superoxide dismutase [Cu-Zn]</fullName>
        <ecNumber evidence="7">1.15.1.1</ecNumber>
    </recommendedName>
</protein>
<dbReference type="GeneID" id="43579733"/>
<accession>A0A5E8B2Y3</accession>
<evidence type="ECO:0000256" key="1">
    <source>
        <dbReference type="ARBA" id="ARBA00010457"/>
    </source>
</evidence>
<dbReference type="PRINTS" id="PR00068">
    <property type="entry name" value="CUZNDISMTASE"/>
</dbReference>
<dbReference type="PANTHER" id="PTHR10003">
    <property type="entry name" value="SUPEROXIDE DISMUTASE CU-ZN -RELATED"/>
    <property type="match status" value="1"/>
</dbReference>